<dbReference type="InterPro" id="IPR008978">
    <property type="entry name" value="HSP20-like_chaperone"/>
</dbReference>
<dbReference type="Gene3D" id="2.60.40.790">
    <property type="match status" value="1"/>
</dbReference>
<dbReference type="RefSeq" id="WP_070176596.1">
    <property type="nucleotide sequence ID" value="NZ_BMJR01000003.1"/>
</dbReference>
<protein>
    <recommendedName>
        <fullName evidence="3">SHSP domain-containing protein</fullName>
    </recommendedName>
</protein>
<organism evidence="4 5">
    <name type="scientific">Alteromonas lipolytica</name>
    <dbReference type="NCBI Taxonomy" id="1856405"/>
    <lineage>
        <taxon>Bacteria</taxon>
        <taxon>Pseudomonadati</taxon>
        <taxon>Pseudomonadota</taxon>
        <taxon>Gammaproteobacteria</taxon>
        <taxon>Alteromonadales</taxon>
        <taxon>Alteromonadaceae</taxon>
        <taxon>Alteromonas/Salinimonas group</taxon>
        <taxon>Alteromonas</taxon>
    </lineage>
</organism>
<evidence type="ECO:0000256" key="2">
    <source>
        <dbReference type="RuleBase" id="RU003616"/>
    </source>
</evidence>
<comment type="caution">
    <text evidence="4">The sequence shown here is derived from an EMBL/GenBank/DDBJ whole genome shotgun (WGS) entry which is preliminary data.</text>
</comment>
<dbReference type="Pfam" id="PF00011">
    <property type="entry name" value="HSP20"/>
    <property type="match status" value="1"/>
</dbReference>
<dbReference type="PROSITE" id="PS01031">
    <property type="entry name" value="SHSP"/>
    <property type="match status" value="1"/>
</dbReference>
<dbReference type="OrthoDB" id="9792695at2"/>
<evidence type="ECO:0000313" key="5">
    <source>
        <dbReference type="Proteomes" id="UP000176037"/>
    </source>
</evidence>
<dbReference type="InterPro" id="IPR031107">
    <property type="entry name" value="Small_HSP"/>
</dbReference>
<reference evidence="4 5" key="1">
    <citation type="submission" date="2016-09" db="EMBL/GenBank/DDBJ databases">
        <title>Alteromonas lipolytica, a new species isolated from sea water.</title>
        <authorList>
            <person name="Wu Y.-H."/>
            <person name="Cheng H."/>
            <person name="Xu X.-W."/>
        </authorList>
    </citation>
    <scope>NUCLEOTIDE SEQUENCE [LARGE SCALE GENOMIC DNA]</scope>
    <source>
        <strain evidence="4 5">JW12</strain>
    </source>
</reference>
<name>A0A1E8FCP1_9ALTE</name>
<dbReference type="EMBL" id="MJIC01000014">
    <property type="protein sequence ID" value="OFI33669.1"/>
    <property type="molecule type" value="Genomic_DNA"/>
</dbReference>
<dbReference type="PANTHER" id="PTHR11527">
    <property type="entry name" value="HEAT-SHOCK PROTEIN 20 FAMILY MEMBER"/>
    <property type="match status" value="1"/>
</dbReference>
<accession>A0A1E8FCP1</accession>
<dbReference type="STRING" id="1856405.BFC17_18995"/>
<evidence type="ECO:0000313" key="4">
    <source>
        <dbReference type="EMBL" id="OFI33669.1"/>
    </source>
</evidence>
<dbReference type="InterPro" id="IPR002068">
    <property type="entry name" value="A-crystallin/Hsp20_dom"/>
</dbReference>
<dbReference type="SUPFAM" id="SSF49764">
    <property type="entry name" value="HSP20-like chaperones"/>
    <property type="match status" value="1"/>
</dbReference>
<evidence type="ECO:0000259" key="3">
    <source>
        <dbReference type="PROSITE" id="PS01031"/>
    </source>
</evidence>
<comment type="similarity">
    <text evidence="1 2">Belongs to the small heat shock protein (HSP20) family.</text>
</comment>
<keyword evidence="5" id="KW-1185">Reference proteome</keyword>
<feature type="domain" description="SHSP" evidence="3">
    <location>
        <begin position="38"/>
        <end position="153"/>
    </location>
</feature>
<evidence type="ECO:0000256" key="1">
    <source>
        <dbReference type="PROSITE-ProRule" id="PRU00285"/>
    </source>
</evidence>
<gene>
    <name evidence="4" type="ORF">BFC17_18995</name>
</gene>
<dbReference type="CDD" id="cd06464">
    <property type="entry name" value="ACD_sHsps-like"/>
    <property type="match status" value="1"/>
</dbReference>
<sequence>MNRFPSVFGRNHPGALKGEIDRVFDDFFAGFPAMSGWSANATGNQPALDLKETKEGLELTADLPDMKRDDIHLEIQQDRLMLSGMRNQEQESTTDEGYHVKERRTGSFRRVVALPFAVGDTANVVARYDNGVLRVLIPRPANPADNTQRVTIN</sequence>
<dbReference type="Proteomes" id="UP000176037">
    <property type="component" value="Unassembled WGS sequence"/>
</dbReference>
<dbReference type="AlphaFoldDB" id="A0A1E8FCP1"/>
<proteinExistence type="inferred from homology"/>